<dbReference type="EMBL" id="SJPY01000006">
    <property type="protein sequence ID" value="TWU38657.1"/>
    <property type="molecule type" value="Genomic_DNA"/>
</dbReference>
<sequence length="148" mass="16101">MATLNFDANQVEPTNSLEPIPAGKYVAVITDSEMKPTKAGTGQYLQLTFEIIDGEFKGRLLWVRLNLDNPNETAVQIAQAELSAICRAAGVMIAKDSQELHSLPMVISVRLKRRIDTGDMQNEIRGYSATATAPVADSAPASTAPWKR</sequence>
<organism evidence="1 2">
    <name type="scientific">Novipirellula aureliae</name>
    <dbReference type="NCBI Taxonomy" id="2527966"/>
    <lineage>
        <taxon>Bacteria</taxon>
        <taxon>Pseudomonadati</taxon>
        <taxon>Planctomycetota</taxon>
        <taxon>Planctomycetia</taxon>
        <taxon>Pirellulales</taxon>
        <taxon>Pirellulaceae</taxon>
        <taxon>Novipirellula</taxon>
    </lineage>
</organism>
<protein>
    <recommendedName>
        <fullName evidence="3">DUF669 domain-containing protein</fullName>
    </recommendedName>
</protein>
<evidence type="ECO:0000313" key="1">
    <source>
        <dbReference type="EMBL" id="TWU38657.1"/>
    </source>
</evidence>
<proteinExistence type="predicted"/>
<name>A0A5C6DS06_9BACT</name>
<dbReference type="Pfam" id="PF05037">
    <property type="entry name" value="DUF669"/>
    <property type="match status" value="1"/>
</dbReference>
<dbReference type="InterPro" id="IPR007731">
    <property type="entry name" value="DUF669"/>
</dbReference>
<comment type="caution">
    <text evidence="1">The sequence shown here is derived from an EMBL/GenBank/DDBJ whole genome shotgun (WGS) entry which is preliminary data.</text>
</comment>
<evidence type="ECO:0008006" key="3">
    <source>
        <dbReference type="Google" id="ProtNLM"/>
    </source>
</evidence>
<accession>A0A5C6DS06</accession>
<dbReference type="RefSeq" id="WP_146601008.1">
    <property type="nucleotide sequence ID" value="NZ_SJPY01000006.1"/>
</dbReference>
<gene>
    <name evidence="1" type="ORF">Q31b_37350</name>
</gene>
<evidence type="ECO:0000313" key="2">
    <source>
        <dbReference type="Proteomes" id="UP000315471"/>
    </source>
</evidence>
<keyword evidence="2" id="KW-1185">Reference proteome</keyword>
<dbReference type="Proteomes" id="UP000315471">
    <property type="component" value="Unassembled WGS sequence"/>
</dbReference>
<dbReference type="AlphaFoldDB" id="A0A5C6DS06"/>
<reference evidence="1 2" key="1">
    <citation type="submission" date="2019-02" db="EMBL/GenBank/DDBJ databases">
        <title>Deep-cultivation of Planctomycetes and their phenomic and genomic characterization uncovers novel biology.</title>
        <authorList>
            <person name="Wiegand S."/>
            <person name="Jogler M."/>
            <person name="Boedeker C."/>
            <person name="Pinto D."/>
            <person name="Vollmers J."/>
            <person name="Rivas-Marin E."/>
            <person name="Kohn T."/>
            <person name="Peeters S.H."/>
            <person name="Heuer A."/>
            <person name="Rast P."/>
            <person name="Oberbeckmann S."/>
            <person name="Bunk B."/>
            <person name="Jeske O."/>
            <person name="Meyerdierks A."/>
            <person name="Storesund J.E."/>
            <person name="Kallscheuer N."/>
            <person name="Luecker S."/>
            <person name="Lage O.M."/>
            <person name="Pohl T."/>
            <person name="Merkel B.J."/>
            <person name="Hornburger P."/>
            <person name="Mueller R.-W."/>
            <person name="Bruemmer F."/>
            <person name="Labrenz M."/>
            <person name="Spormann A.M."/>
            <person name="Op Den Camp H."/>
            <person name="Overmann J."/>
            <person name="Amann R."/>
            <person name="Jetten M.S.M."/>
            <person name="Mascher T."/>
            <person name="Medema M.H."/>
            <person name="Devos D.P."/>
            <person name="Kaster A.-K."/>
            <person name="Ovreas L."/>
            <person name="Rohde M."/>
            <person name="Galperin M.Y."/>
            <person name="Jogler C."/>
        </authorList>
    </citation>
    <scope>NUCLEOTIDE SEQUENCE [LARGE SCALE GENOMIC DNA]</scope>
    <source>
        <strain evidence="1 2">Q31b</strain>
    </source>
</reference>
<dbReference type="OrthoDB" id="5220at2"/>